<name>U5CZ33_AMBTC</name>
<dbReference type="AlphaFoldDB" id="U5CZ33"/>
<evidence type="ECO:0000313" key="2">
    <source>
        <dbReference type="Proteomes" id="UP000017836"/>
    </source>
</evidence>
<keyword evidence="2" id="KW-1185">Reference proteome</keyword>
<dbReference type="EMBL" id="KI392088">
    <property type="protein sequence ID" value="ERN18586.1"/>
    <property type="molecule type" value="Genomic_DNA"/>
</dbReference>
<gene>
    <name evidence="1" type="ORF">AMTR_s00065p00134200</name>
</gene>
<evidence type="ECO:0000313" key="1">
    <source>
        <dbReference type="EMBL" id="ERN18586.1"/>
    </source>
</evidence>
<organism evidence="1 2">
    <name type="scientific">Amborella trichopoda</name>
    <dbReference type="NCBI Taxonomy" id="13333"/>
    <lineage>
        <taxon>Eukaryota</taxon>
        <taxon>Viridiplantae</taxon>
        <taxon>Streptophyta</taxon>
        <taxon>Embryophyta</taxon>
        <taxon>Tracheophyta</taxon>
        <taxon>Spermatophyta</taxon>
        <taxon>Magnoliopsida</taxon>
        <taxon>Amborellales</taxon>
        <taxon>Amborellaceae</taxon>
        <taxon>Amborella</taxon>
    </lineage>
</organism>
<reference evidence="2" key="1">
    <citation type="journal article" date="2013" name="Science">
        <title>The Amborella genome and the evolution of flowering plants.</title>
        <authorList>
            <consortium name="Amborella Genome Project"/>
        </authorList>
    </citation>
    <scope>NUCLEOTIDE SEQUENCE [LARGE SCALE GENOMIC DNA]</scope>
</reference>
<proteinExistence type="predicted"/>
<dbReference type="Gramene" id="ERN18586">
    <property type="protein sequence ID" value="ERN18586"/>
    <property type="gene ID" value="AMTR_s00065p00134200"/>
</dbReference>
<dbReference type="HOGENOM" id="CLU_1697889_0_0_1"/>
<sequence>MASMDCYILFLCTADSDESESLSENYESGPQKLTRAQRKRLKKRKLKEAASSLRRRFIGPTLPSNCEHTRSDPSFDPAEAVNQTFQQIDQSMNKTGTEPQACPARNRIKLRRIAKRHRQRIVEPSYKYDNRDKFDCRAACVDFNRLWLVKNRACG</sequence>
<protein>
    <submittedName>
        <fullName evidence="1">Uncharacterized protein</fullName>
    </submittedName>
</protein>
<accession>U5CZ33</accession>
<dbReference type="Proteomes" id="UP000017836">
    <property type="component" value="Unassembled WGS sequence"/>
</dbReference>